<protein>
    <submittedName>
        <fullName evidence="7 8">Protein Kr-H2, putative</fullName>
    </submittedName>
</protein>
<comment type="similarity">
    <text evidence="2">Belongs to the PER33/POM33 family.</text>
</comment>
<dbReference type="RefSeq" id="XP_002424257.1">
    <property type="nucleotide sequence ID" value="XM_002424212.1"/>
</dbReference>
<keyword evidence="3 6" id="KW-0812">Transmembrane</keyword>
<dbReference type="EMBL" id="DS235083">
    <property type="protein sequence ID" value="EEB11519.1"/>
    <property type="molecule type" value="Genomic_DNA"/>
</dbReference>
<dbReference type="CTD" id="8238383"/>
<evidence type="ECO:0000256" key="2">
    <source>
        <dbReference type="ARBA" id="ARBA00007322"/>
    </source>
</evidence>
<dbReference type="InterPro" id="IPR051645">
    <property type="entry name" value="PER33/POM33_regulator"/>
</dbReference>
<evidence type="ECO:0000313" key="9">
    <source>
        <dbReference type="Proteomes" id="UP000009046"/>
    </source>
</evidence>
<feature type="transmembrane region" description="Helical" evidence="6">
    <location>
        <begin position="169"/>
        <end position="192"/>
    </location>
</feature>
<feature type="transmembrane region" description="Helical" evidence="6">
    <location>
        <begin position="30"/>
        <end position="52"/>
    </location>
</feature>
<dbReference type="EMBL" id="AAZO01001452">
    <property type="status" value="NOT_ANNOTATED_CDS"/>
    <property type="molecule type" value="Genomic_DNA"/>
</dbReference>
<dbReference type="Proteomes" id="UP000009046">
    <property type="component" value="Unassembled WGS sequence"/>
</dbReference>
<evidence type="ECO:0000313" key="8">
    <source>
        <dbReference type="EnsemblMetazoa" id="PHUM123610-PA"/>
    </source>
</evidence>
<dbReference type="PANTHER" id="PTHR12703:SF4">
    <property type="entry name" value="TRANSMEMBRANE PROTEIN 33"/>
    <property type="match status" value="1"/>
</dbReference>
<name>E0VDR3_PEDHC</name>
<evidence type="ECO:0000256" key="1">
    <source>
        <dbReference type="ARBA" id="ARBA00004141"/>
    </source>
</evidence>
<organism>
    <name type="scientific">Pediculus humanus subsp. corporis</name>
    <name type="common">Body louse</name>
    <dbReference type="NCBI Taxonomy" id="121224"/>
    <lineage>
        <taxon>Eukaryota</taxon>
        <taxon>Metazoa</taxon>
        <taxon>Ecdysozoa</taxon>
        <taxon>Arthropoda</taxon>
        <taxon>Hexapoda</taxon>
        <taxon>Insecta</taxon>
        <taxon>Pterygota</taxon>
        <taxon>Neoptera</taxon>
        <taxon>Paraneoptera</taxon>
        <taxon>Psocodea</taxon>
        <taxon>Troctomorpha</taxon>
        <taxon>Phthiraptera</taxon>
        <taxon>Anoplura</taxon>
        <taxon>Pediculidae</taxon>
        <taxon>Pediculus</taxon>
    </lineage>
</organism>
<dbReference type="GO" id="GO:0071786">
    <property type="term" value="P:endoplasmic reticulum tubular network organization"/>
    <property type="evidence" value="ECO:0007669"/>
    <property type="project" value="TreeGrafter"/>
</dbReference>
<reference evidence="7" key="1">
    <citation type="submission" date="2007-04" db="EMBL/GenBank/DDBJ databases">
        <title>Annotation of Pediculus humanus corporis strain USDA.</title>
        <authorList>
            <person name="Kirkness E."/>
            <person name="Hannick L."/>
            <person name="Hass B."/>
            <person name="Bruggner R."/>
            <person name="Lawson D."/>
            <person name="Bidwell S."/>
            <person name="Joardar V."/>
            <person name="Caler E."/>
            <person name="Walenz B."/>
            <person name="Inman J."/>
            <person name="Schobel S."/>
            <person name="Galinsky K."/>
            <person name="Amedeo P."/>
            <person name="Strausberg R."/>
        </authorList>
    </citation>
    <scope>NUCLEOTIDE SEQUENCE</scope>
    <source>
        <strain evidence="7">USDA</strain>
    </source>
</reference>
<gene>
    <name evidence="8" type="primary">8238383</name>
    <name evidence="7" type="ORF">Phum_PHUM123610</name>
</gene>
<dbReference type="VEuPathDB" id="VectorBase:PHUM123610"/>
<evidence type="ECO:0000256" key="5">
    <source>
        <dbReference type="ARBA" id="ARBA00023136"/>
    </source>
</evidence>
<dbReference type="GO" id="GO:0016020">
    <property type="term" value="C:membrane"/>
    <property type="evidence" value="ECO:0007669"/>
    <property type="project" value="UniProtKB-SubCell"/>
</dbReference>
<reference evidence="7" key="2">
    <citation type="submission" date="2007-04" db="EMBL/GenBank/DDBJ databases">
        <title>The genome of the human body louse.</title>
        <authorList>
            <consortium name="The Human Body Louse Genome Consortium"/>
            <person name="Kirkness E."/>
            <person name="Walenz B."/>
            <person name="Hass B."/>
            <person name="Bruggner R."/>
            <person name="Strausberg R."/>
        </authorList>
    </citation>
    <scope>NUCLEOTIDE SEQUENCE</scope>
    <source>
        <strain evidence="7">USDA</strain>
    </source>
</reference>
<dbReference type="Pfam" id="PF03661">
    <property type="entry name" value="TMEM33_Pom33"/>
    <property type="match status" value="1"/>
</dbReference>
<comment type="subcellular location">
    <subcellularLocation>
        <location evidence="1">Membrane</location>
        <topology evidence="1">Multi-pass membrane protein</topology>
    </subcellularLocation>
</comment>
<dbReference type="InParanoid" id="E0VDR3"/>
<evidence type="ECO:0000256" key="3">
    <source>
        <dbReference type="ARBA" id="ARBA00022692"/>
    </source>
</evidence>
<accession>E0VDR3</accession>
<dbReference type="OMA" id="FFSIRPT"/>
<dbReference type="OrthoDB" id="5581259at2759"/>
<dbReference type="FunCoup" id="E0VDR3">
    <property type="interactions" value="1754"/>
</dbReference>
<dbReference type="STRING" id="121224.E0VDR3"/>
<evidence type="ECO:0000313" key="7">
    <source>
        <dbReference type="EMBL" id="EEB11519.1"/>
    </source>
</evidence>
<evidence type="ECO:0000256" key="6">
    <source>
        <dbReference type="SAM" id="Phobius"/>
    </source>
</evidence>
<dbReference type="PANTHER" id="PTHR12703">
    <property type="entry name" value="TRANSMEMBRANE PROTEIN 33"/>
    <property type="match status" value="1"/>
</dbReference>
<dbReference type="GeneID" id="8238383"/>
<keyword evidence="9" id="KW-1185">Reference proteome</keyword>
<dbReference type="KEGG" id="phu:Phum_PHUM123610"/>
<dbReference type="EnsemblMetazoa" id="PHUM123610-RA">
    <property type="protein sequence ID" value="PHUM123610-PA"/>
    <property type="gene ID" value="PHUM123610"/>
</dbReference>
<dbReference type="GO" id="GO:0005783">
    <property type="term" value="C:endoplasmic reticulum"/>
    <property type="evidence" value="ECO:0007669"/>
    <property type="project" value="TreeGrafter"/>
</dbReference>
<dbReference type="GO" id="GO:0061024">
    <property type="term" value="P:membrane organization"/>
    <property type="evidence" value="ECO:0007669"/>
    <property type="project" value="TreeGrafter"/>
</dbReference>
<dbReference type="AlphaFoldDB" id="E0VDR3"/>
<keyword evidence="5 6" id="KW-0472">Membrane</keyword>
<dbReference type="InterPro" id="IPR005344">
    <property type="entry name" value="TMEM33/Pom33"/>
</dbReference>
<keyword evidence="4 6" id="KW-1133">Transmembrane helix</keyword>
<dbReference type="eggNOG" id="KOG4002">
    <property type="taxonomic scope" value="Eukaryota"/>
</dbReference>
<reference evidence="8" key="3">
    <citation type="submission" date="2021-02" db="UniProtKB">
        <authorList>
            <consortium name="EnsemblMetazoa"/>
        </authorList>
    </citation>
    <scope>IDENTIFICATION</scope>
    <source>
        <strain evidence="8">USDA</strain>
    </source>
</reference>
<dbReference type="HOGENOM" id="CLU_071391_0_0_1"/>
<proteinExistence type="inferred from homology"/>
<feature type="transmembrane region" description="Helical" evidence="6">
    <location>
        <begin position="98"/>
        <end position="124"/>
    </location>
</feature>
<evidence type="ECO:0000256" key="4">
    <source>
        <dbReference type="ARBA" id="ARBA00022989"/>
    </source>
</evidence>
<sequence>MADSSTDQNNETEPGFQKLKEHIFLHKIDFALWVTRVFSIFFTIGYFIPLFWNPYSLYYKTLMSNASTSALRLHQRLPQVSFTKQFLQQLLLEDSCHYLFYSIIFLYIAPITLALQPILLFSILHSASYSLTLLDCLGQNSWWGARFLISLVEFQSRNLLKLISFTEIFLMPFSVILLLLGYANLFTPVFYYQFLCLRYSSRRNPYTRNLFHELRMLLEKTAYKPGMPQFVRQALLTVVSVACKLAPNVHVQEN</sequence>